<keyword evidence="8" id="KW-0238">DNA-binding</keyword>
<organism evidence="16 17">
    <name type="scientific">Agromyces bracchium</name>
    <dbReference type="NCBI Taxonomy" id="88376"/>
    <lineage>
        <taxon>Bacteria</taxon>
        <taxon>Bacillati</taxon>
        <taxon>Actinomycetota</taxon>
        <taxon>Actinomycetes</taxon>
        <taxon>Micrococcales</taxon>
        <taxon>Microbacteriaceae</taxon>
        <taxon>Agromyces</taxon>
    </lineage>
</organism>
<dbReference type="Pfam" id="PF01149">
    <property type="entry name" value="Fapy_DNA_glyco"/>
    <property type="match status" value="1"/>
</dbReference>
<dbReference type="RefSeq" id="WP_155052056.1">
    <property type="nucleotide sequence ID" value="NZ_BAAAIB010000002.1"/>
</dbReference>
<keyword evidence="17" id="KW-1185">Reference proteome</keyword>
<dbReference type="SUPFAM" id="SSF57716">
    <property type="entry name" value="Glucocorticoid receptor-like (DNA-binding domain)"/>
    <property type="match status" value="1"/>
</dbReference>
<evidence type="ECO:0000256" key="5">
    <source>
        <dbReference type="ARBA" id="ARBA00022771"/>
    </source>
</evidence>
<evidence type="ECO:0000256" key="6">
    <source>
        <dbReference type="ARBA" id="ARBA00022801"/>
    </source>
</evidence>
<evidence type="ECO:0000256" key="11">
    <source>
        <dbReference type="ARBA" id="ARBA00023268"/>
    </source>
</evidence>
<dbReference type="Gene3D" id="1.10.8.50">
    <property type="match status" value="1"/>
</dbReference>
<evidence type="ECO:0000256" key="8">
    <source>
        <dbReference type="ARBA" id="ARBA00023125"/>
    </source>
</evidence>
<dbReference type="PROSITE" id="PS51068">
    <property type="entry name" value="FPG_CAT"/>
    <property type="match status" value="1"/>
</dbReference>
<proteinExistence type="inferred from homology"/>
<dbReference type="CDD" id="cd08971">
    <property type="entry name" value="AcNei2_N"/>
    <property type="match status" value="1"/>
</dbReference>
<feature type="domain" description="Formamidopyrimidine-DNA glycosylase catalytic" evidence="15">
    <location>
        <begin position="2"/>
        <end position="128"/>
    </location>
</feature>
<dbReference type="GO" id="GO:0140078">
    <property type="term" value="F:class I DNA-(apurinic or apyrimidinic site) endonuclease activity"/>
    <property type="evidence" value="ECO:0007669"/>
    <property type="project" value="UniProtKB-EC"/>
</dbReference>
<dbReference type="SMART" id="SM00898">
    <property type="entry name" value="Fapy_DNA_glyco"/>
    <property type="match status" value="1"/>
</dbReference>
<keyword evidence="11" id="KW-0511">Multifunctional enzyme</keyword>
<dbReference type="SUPFAM" id="SSF81624">
    <property type="entry name" value="N-terminal domain of MutM-like DNA repair proteins"/>
    <property type="match status" value="1"/>
</dbReference>
<dbReference type="PROSITE" id="PS51066">
    <property type="entry name" value="ZF_FPG_2"/>
    <property type="match status" value="1"/>
</dbReference>
<dbReference type="InterPro" id="IPR000214">
    <property type="entry name" value="Znf_DNA_glyclase/AP_lyase"/>
</dbReference>
<evidence type="ECO:0000256" key="12">
    <source>
        <dbReference type="ARBA" id="ARBA00023295"/>
    </source>
</evidence>
<name>A0A6I3M8B8_9MICO</name>
<dbReference type="InterPro" id="IPR012319">
    <property type="entry name" value="FPG_cat"/>
</dbReference>
<comment type="similarity">
    <text evidence="1">Belongs to the FPG family.</text>
</comment>
<dbReference type="InterPro" id="IPR015886">
    <property type="entry name" value="H2TH_FPG"/>
</dbReference>
<dbReference type="GO" id="GO:0006284">
    <property type="term" value="P:base-excision repair"/>
    <property type="evidence" value="ECO:0007669"/>
    <property type="project" value="InterPro"/>
</dbReference>
<evidence type="ECO:0000256" key="9">
    <source>
        <dbReference type="ARBA" id="ARBA00023204"/>
    </source>
</evidence>
<protein>
    <recommendedName>
        <fullName evidence="2">DNA-(apurinic or apyrimidinic site) lyase</fullName>
        <ecNumber evidence="2">4.2.99.18</ecNumber>
    </recommendedName>
</protein>
<dbReference type="SUPFAM" id="SSF46946">
    <property type="entry name" value="S13-like H2TH domain"/>
    <property type="match status" value="1"/>
</dbReference>
<keyword evidence="4" id="KW-0227">DNA damage</keyword>
<dbReference type="GO" id="GO:0000703">
    <property type="term" value="F:oxidized pyrimidine nucleobase lesion DNA N-glycosylase activity"/>
    <property type="evidence" value="ECO:0007669"/>
    <property type="project" value="TreeGrafter"/>
</dbReference>
<feature type="domain" description="FPG-type" evidence="14">
    <location>
        <begin position="219"/>
        <end position="258"/>
    </location>
</feature>
<dbReference type="AlphaFoldDB" id="A0A6I3M8B8"/>
<evidence type="ECO:0000313" key="17">
    <source>
        <dbReference type="Proteomes" id="UP000433071"/>
    </source>
</evidence>
<keyword evidence="10" id="KW-0456">Lyase</keyword>
<keyword evidence="7" id="KW-0862">Zinc</keyword>
<evidence type="ECO:0000256" key="2">
    <source>
        <dbReference type="ARBA" id="ARBA00012720"/>
    </source>
</evidence>
<dbReference type="GO" id="GO:0003684">
    <property type="term" value="F:damaged DNA binding"/>
    <property type="evidence" value="ECO:0007669"/>
    <property type="project" value="InterPro"/>
</dbReference>
<dbReference type="EMBL" id="WMLB01000024">
    <property type="protein sequence ID" value="MTH68978.1"/>
    <property type="molecule type" value="Genomic_DNA"/>
</dbReference>
<gene>
    <name evidence="16" type="ORF">GJ743_11395</name>
</gene>
<evidence type="ECO:0000259" key="15">
    <source>
        <dbReference type="PROSITE" id="PS51068"/>
    </source>
</evidence>
<comment type="caution">
    <text evidence="16">The sequence shown here is derived from an EMBL/GenBank/DDBJ whole genome shotgun (WGS) entry which is preliminary data.</text>
</comment>
<evidence type="ECO:0000256" key="1">
    <source>
        <dbReference type="ARBA" id="ARBA00009409"/>
    </source>
</evidence>
<dbReference type="OrthoDB" id="9800855at2"/>
<evidence type="ECO:0000256" key="4">
    <source>
        <dbReference type="ARBA" id="ARBA00022763"/>
    </source>
</evidence>
<dbReference type="Proteomes" id="UP000433071">
    <property type="component" value="Unassembled WGS sequence"/>
</dbReference>
<dbReference type="PANTHER" id="PTHR42697:SF1">
    <property type="entry name" value="ENDONUCLEASE 8"/>
    <property type="match status" value="1"/>
</dbReference>
<keyword evidence="3" id="KW-0479">Metal-binding</keyword>
<dbReference type="InterPro" id="IPR044090">
    <property type="entry name" value="Nei2_N"/>
</dbReference>
<dbReference type="InterPro" id="IPR035937">
    <property type="entry name" value="FPG_N"/>
</dbReference>
<dbReference type="SMART" id="SM01232">
    <property type="entry name" value="H2TH"/>
    <property type="match status" value="1"/>
</dbReference>
<evidence type="ECO:0000259" key="14">
    <source>
        <dbReference type="PROSITE" id="PS51066"/>
    </source>
</evidence>
<keyword evidence="9" id="KW-0234">DNA repair</keyword>
<reference evidence="16 17" key="1">
    <citation type="submission" date="2019-11" db="EMBL/GenBank/DDBJ databases">
        <title>Agromyces kandeliae sp. nov., isolated from mangrove soil.</title>
        <authorList>
            <person name="Wang R."/>
        </authorList>
    </citation>
    <scope>NUCLEOTIDE SEQUENCE [LARGE SCALE GENOMIC DNA]</scope>
    <source>
        <strain evidence="16 17">JCM 11433</strain>
    </source>
</reference>
<dbReference type="PANTHER" id="PTHR42697">
    <property type="entry name" value="ENDONUCLEASE 8"/>
    <property type="match status" value="1"/>
</dbReference>
<dbReference type="InterPro" id="IPR010979">
    <property type="entry name" value="Ribosomal_uS13-like_H2TH"/>
</dbReference>
<evidence type="ECO:0000313" key="16">
    <source>
        <dbReference type="EMBL" id="MTH68978.1"/>
    </source>
</evidence>
<keyword evidence="6" id="KW-0378">Hydrolase</keyword>
<accession>A0A6I3M8B8</accession>
<dbReference type="EC" id="4.2.99.18" evidence="2"/>
<keyword evidence="12" id="KW-0326">Glycosidase</keyword>
<dbReference type="GO" id="GO:0008270">
    <property type="term" value="F:zinc ion binding"/>
    <property type="evidence" value="ECO:0007669"/>
    <property type="project" value="UniProtKB-KW"/>
</dbReference>
<dbReference type="Gene3D" id="3.20.190.10">
    <property type="entry name" value="MutM-like, N-terminal"/>
    <property type="match status" value="1"/>
</dbReference>
<evidence type="ECO:0000256" key="10">
    <source>
        <dbReference type="ARBA" id="ARBA00023239"/>
    </source>
</evidence>
<evidence type="ECO:0000256" key="13">
    <source>
        <dbReference type="PROSITE-ProRule" id="PRU00391"/>
    </source>
</evidence>
<evidence type="ECO:0000256" key="7">
    <source>
        <dbReference type="ARBA" id="ARBA00022833"/>
    </source>
</evidence>
<keyword evidence="5 13" id="KW-0863">Zinc-finger</keyword>
<sequence length="258" mass="28728">MPEGDTVFRAARRLDDALAGRTVVRSDIRVPAYATVDLAGETIHSVASRGKHVLMRIGDAVLHTHLKMEGEWRVIPPGRRWPRPAHRARAIIETTDATAVGFDLGLVEVFPASEEGERLAHLGPDLLGPDWDAAEAARRLAADPEVPAVVAFADQRNLAGLGNVLVNEVCFLRGIRPDRPIGEVELAPTIDLARRVIHANRDRLERTTTGDTRPGRRLWVYGRAGEPCRRCGTRIEHGRFGRNDVELRETYWCPHCQR</sequence>
<evidence type="ECO:0000256" key="3">
    <source>
        <dbReference type="ARBA" id="ARBA00022723"/>
    </source>
</evidence>